<dbReference type="EMBL" id="BQKI01000004">
    <property type="protein sequence ID" value="GJM93879.1"/>
    <property type="molecule type" value="Genomic_DNA"/>
</dbReference>
<evidence type="ECO:0000256" key="2">
    <source>
        <dbReference type="ARBA" id="ARBA00022679"/>
    </source>
</evidence>
<evidence type="ECO:0000256" key="1">
    <source>
        <dbReference type="ARBA" id="ARBA00022676"/>
    </source>
</evidence>
<dbReference type="SUPFAM" id="SSF53756">
    <property type="entry name" value="UDP-Glycosyltransferase/glycogen phosphorylase"/>
    <property type="match status" value="1"/>
</dbReference>
<comment type="caution">
    <text evidence="4">The sequence shown here is derived from an EMBL/GenBank/DDBJ whole genome shotgun (WGS) entry which is preliminary data.</text>
</comment>
<sequence length="165" mass="18130">MFLWVVQHPSEKDSTASYFGAAGYDDDDPLSFLPEGFTARTKDVGLCLPQWAPQGEIRKHRAVSGFLSHCRWNSTLEAVDAGMPMMAWPLFAEMLPETVGMALWSAAMREKGRMVPHDEVAAIAKKMVIGEKGEAARNMSKTMKKPADEALATRTVGPKNETSSL</sequence>
<dbReference type="PANTHER" id="PTHR48046">
    <property type="entry name" value="UDP-GLYCOSYLTRANSFERASE 72E1"/>
    <property type="match status" value="1"/>
</dbReference>
<organism evidence="4 5">
    <name type="scientific">Eleusine coracana subsp. coracana</name>
    <dbReference type="NCBI Taxonomy" id="191504"/>
    <lineage>
        <taxon>Eukaryota</taxon>
        <taxon>Viridiplantae</taxon>
        <taxon>Streptophyta</taxon>
        <taxon>Embryophyta</taxon>
        <taxon>Tracheophyta</taxon>
        <taxon>Spermatophyta</taxon>
        <taxon>Magnoliopsida</taxon>
        <taxon>Liliopsida</taxon>
        <taxon>Poales</taxon>
        <taxon>Poaceae</taxon>
        <taxon>PACMAD clade</taxon>
        <taxon>Chloridoideae</taxon>
        <taxon>Cynodonteae</taxon>
        <taxon>Eleusininae</taxon>
        <taxon>Eleusine</taxon>
    </lineage>
</organism>
<proteinExistence type="predicted"/>
<feature type="region of interest" description="Disordered" evidence="3">
    <location>
        <begin position="137"/>
        <end position="165"/>
    </location>
</feature>
<keyword evidence="2" id="KW-0808">Transferase</keyword>
<dbReference type="AlphaFoldDB" id="A0AAV5C6T5"/>
<reference evidence="4" key="1">
    <citation type="journal article" date="2018" name="DNA Res.">
        <title>Multiple hybrid de novo genome assembly of finger millet, an orphan allotetraploid crop.</title>
        <authorList>
            <person name="Hatakeyama M."/>
            <person name="Aluri S."/>
            <person name="Balachadran M.T."/>
            <person name="Sivarajan S.R."/>
            <person name="Patrignani A."/>
            <person name="Gruter S."/>
            <person name="Poveda L."/>
            <person name="Shimizu-Inatsugi R."/>
            <person name="Baeten J."/>
            <person name="Francoijs K.J."/>
            <person name="Nataraja K.N."/>
            <person name="Reddy Y.A.N."/>
            <person name="Phadnis S."/>
            <person name="Ravikumar R.L."/>
            <person name="Schlapbach R."/>
            <person name="Sreeman S.M."/>
            <person name="Shimizu K.K."/>
        </authorList>
    </citation>
    <scope>NUCLEOTIDE SEQUENCE</scope>
</reference>
<gene>
    <name evidence="4" type="primary">ga10471</name>
    <name evidence="4" type="ORF">PR202_ga10471</name>
</gene>
<dbReference type="InterPro" id="IPR002213">
    <property type="entry name" value="UDP_glucos_trans"/>
</dbReference>
<dbReference type="Pfam" id="PF00201">
    <property type="entry name" value="UDPGT"/>
    <property type="match status" value="1"/>
</dbReference>
<keyword evidence="1" id="KW-0328">Glycosyltransferase</keyword>
<keyword evidence="5" id="KW-1185">Reference proteome</keyword>
<evidence type="ECO:0000313" key="4">
    <source>
        <dbReference type="EMBL" id="GJM93879.1"/>
    </source>
</evidence>
<dbReference type="Gene3D" id="3.40.50.2000">
    <property type="entry name" value="Glycogen Phosphorylase B"/>
    <property type="match status" value="1"/>
</dbReference>
<evidence type="ECO:0000256" key="3">
    <source>
        <dbReference type="SAM" id="MobiDB-lite"/>
    </source>
</evidence>
<accession>A0AAV5C6T5</accession>
<evidence type="ECO:0000313" key="5">
    <source>
        <dbReference type="Proteomes" id="UP001054889"/>
    </source>
</evidence>
<dbReference type="Proteomes" id="UP001054889">
    <property type="component" value="Unassembled WGS sequence"/>
</dbReference>
<reference evidence="4" key="2">
    <citation type="submission" date="2021-12" db="EMBL/GenBank/DDBJ databases">
        <title>Resequencing data analysis of finger millet.</title>
        <authorList>
            <person name="Hatakeyama M."/>
            <person name="Aluri S."/>
            <person name="Balachadran M.T."/>
            <person name="Sivarajan S.R."/>
            <person name="Poveda L."/>
            <person name="Shimizu-Inatsugi R."/>
            <person name="Schlapbach R."/>
            <person name="Sreeman S.M."/>
            <person name="Shimizu K.K."/>
        </authorList>
    </citation>
    <scope>NUCLEOTIDE SEQUENCE</scope>
</reference>
<protein>
    <submittedName>
        <fullName evidence="4">Uncharacterized protein</fullName>
    </submittedName>
</protein>
<name>A0AAV5C6T5_ELECO</name>
<dbReference type="GO" id="GO:0008194">
    <property type="term" value="F:UDP-glycosyltransferase activity"/>
    <property type="evidence" value="ECO:0007669"/>
    <property type="project" value="InterPro"/>
</dbReference>
<dbReference type="PANTHER" id="PTHR48046:SF1">
    <property type="entry name" value="GLYCOSYLTRANSFERASE-RELATED"/>
    <property type="match status" value="1"/>
</dbReference>